<dbReference type="EMBL" id="AP025028">
    <property type="protein sequence ID" value="BDA78693.1"/>
    <property type="molecule type" value="Genomic_DNA"/>
</dbReference>
<reference evidence="12 13" key="1">
    <citation type="submission" date="2021-08" db="EMBL/GenBank/DDBJ databases">
        <title>Complete genome sequence of Leptospira kobayashii strain E30.</title>
        <authorList>
            <person name="Nakao R."/>
            <person name="Nakamura S."/>
            <person name="Masuzawa T."/>
            <person name="Koizumi N."/>
        </authorList>
    </citation>
    <scope>NUCLEOTIDE SEQUENCE [LARGE SCALE GENOMIC DNA]</scope>
    <source>
        <strain evidence="12 13">E30</strain>
    </source>
</reference>
<protein>
    <recommendedName>
        <fullName evidence="10">3-isopropylmalate dehydratase small subunit</fullName>
        <ecNumber evidence="10">4.2.1.33</ecNumber>
    </recommendedName>
    <alternativeName>
        <fullName evidence="10">Alpha-IPM isomerase</fullName>
        <shortName evidence="10">IPMI</shortName>
    </alternativeName>
    <alternativeName>
        <fullName evidence="10">Isopropylmalate isomerase</fullName>
    </alternativeName>
</protein>
<comment type="catalytic activity">
    <reaction evidence="1 10">
        <text>(2R,3S)-3-isopropylmalate = (2S)-2-isopropylmalate</text>
        <dbReference type="Rhea" id="RHEA:32287"/>
        <dbReference type="ChEBI" id="CHEBI:1178"/>
        <dbReference type="ChEBI" id="CHEBI:35121"/>
        <dbReference type="EC" id="4.2.1.33"/>
    </reaction>
</comment>
<comment type="pathway">
    <text evidence="3 10">Amino-acid biosynthesis; L-leucine biosynthesis; L-leucine from 3-methyl-2-oxobutanoate: step 2/4.</text>
</comment>
<dbReference type="RefSeq" id="WP_109019674.1">
    <property type="nucleotide sequence ID" value="NZ_AP025028.1"/>
</dbReference>
<dbReference type="InterPro" id="IPR004431">
    <property type="entry name" value="3-IsopropMal_deHydase_ssu"/>
</dbReference>
<evidence type="ECO:0000259" key="11">
    <source>
        <dbReference type="Pfam" id="PF00694"/>
    </source>
</evidence>
<dbReference type="InterPro" id="IPR033940">
    <property type="entry name" value="IPMI_Swivel"/>
</dbReference>
<dbReference type="InterPro" id="IPR000573">
    <property type="entry name" value="AconitaseA/IPMdHydase_ssu_swvl"/>
</dbReference>
<evidence type="ECO:0000256" key="5">
    <source>
        <dbReference type="ARBA" id="ARBA00011271"/>
    </source>
</evidence>
<organism evidence="12 13">
    <name type="scientific">Leptospira kobayashii</name>
    <dbReference type="NCBI Taxonomy" id="1917830"/>
    <lineage>
        <taxon>Bacteria</taxon>
        <taxon>Pseudomonadati</taxon>
        <taxon>Spirochaetota</taxon>
        <taxon>Spirochaetia</taxon>
        <taxon>Leptospirales</taxon>
        <taxon>Leptospiraceae</taxon>
        <taxon>Leptospira</taxon>
    </lineage>
</organism>
<dbReference type="Proteomes" id="UP000245263">
    <property type="component" value="Chromosome 1"/>
</dbReference>
<keyword evidence="7 10" id="KW-0028">Amino-acid biosynthesis</keyword>
<evidence type="ECO:0000256" key="3">
    <source>
        <dbReference type="ARBA" id="ARBA00004729"/>
    </source>
</evidence>
<feature type="domain" description="Aconitase A/isopropylmalate dehydratase small subunit swivel" evidence="11">
    <location>
        <begin position="1"/>
        <end position="124"/>
    </location>
</feature>
<evidence type="ECO:0000256" key="7">
    <source>
        <dbReference type="ARBA" id="ARBA00022605"/>
    </source>
</evidence>
<dbReference type="EC" id="4.2.1.33" evidence="10"/>
<comment type="subunit">
    <text evidence="5 10">Heterodimer of LeuC and LeuD.</text>
</comment>
<evidence type="ECO:0000256" key="4">
    <source>
        <dbReference type="ARBA" id="ARBA00009845"/>
    </source>
</evidence>
<proteinExistence type="inferred from homology"/>
<keyword evidence="6 10" id="KW-0432">Leucine biosynthesis</keyword>
<dbReference type="NCBIfam" id="NF002458">
    <property type="entry name" value="PRK01641.1"/>
    <property type="match status" value="1"/>
</dbReference>
<name>A0ABN6KG53_9LEPT</name>
<dbReference type="Pfam" id="PF00694">
    <property type="entry name" value="Aconitase_C"/>
    <property type="match status" value="1"/>
</dbReference>
<comment type="function">
    <text evidence="2 10">Catalyzes the isomerization between 2-isopropylmalate and 3-isopropylmalate, via the formation of 2-isopropylmaleate.</text>
</comment>
<gene>
    <name evidence="12" type="primary">leuD_1</name>
    <name evidence="10" type="synonym">leuD</name>
    <name evidence="12" type="ORF">LPTSP3_g16230</name>
</gene>
<dbReference type="InterPro" id="IPR015928">
    <property type="entry name" value="Aconitase/3IPM_dehydase_swvl"/>
</dbReference>
<dbReference type="PANTHER" id="PTHR43345:SF5">
    <property type="entry name" value="3-ISOPROPYLMALATE DEHYDRATASE SMALL SUBUNIT"/>
    <property type="match status" value="1"/>
</dbReference>
<keyword evidence="13" id="KW-1185">Reference proteome</keyword>
<dbReference type="NCBIfam" id="TIGR00171">
    <property type="entry name" value="leuD"/>
    <property type="match status" value="1"/>
</dbReference>
<dbReference type="SUPFAM" id="SSF52016">
    <property type="entry name" value="LeuD/IlvD-like"/>
    <property type="match status" value="1"/>
</dbReference>
<evidence type="ECO:0000256" key="9">
    <source>
        <dbReference type="ARBA" id="ARBA00023304"/>
    </source>
</evidence>
<accession>A0ABN6KG53</accession>
<evidence type="ECO:0000256" key="2">
    <source>
        <dbReference type="ARBA" id="ARBA00002695"/>
    </source>
</evidence>
<sequence length="206" mass="23195">MKAWKKHTGIAASIVKDDIDTDQILPKQFMKLIGKEGFGNHLFFDWRYLDEEGKVPNPEFILNRSPYDKASILISGANFGCGSSREHAPWAIAGFGLKAVIATSFADIFSINAPKNGIALIRLNEKEIFELSEFATKQGKIGISIDLEEGKVYAGEKEYSFILAENAKQRVVNGWDDIDITLQKKEEIDSFKKEYFSSHSYYQLAT</sequence>
<keyword evidence="9 10" id="KW-0100">Branched-chain amino acid biosynthesis</keyword>
<comment type="similarity">
    <text evidence="4 10">Belongs to the LeuD family. LeuD type 1 subfamily.</text>
</comment>
<evidence type="ECO:0000256" key="1">
    <source>
        <dbReference type="ARBA" id="ARBA00000491"/>
    </source>
</evidence>
<dbReference type="CDD" id="cd01577">
    <property type="entry name" value="IPMI_Swivel"/>
    <property type="match status" value="1"/>
</dbReference>
<keyword evidence="8 10" id="KW-0456">Lyase</keyword>
<dbReference type="Gene3D" id="3.20.19.10">
    <property type="entry name" value="Aconitase, domain 4"/>
    <property type="match status" value="1"/>
</dbReference>
<dbReference type="PANTHER" id="PTHR43345">
    <property type="entry name" value="3-ISOPROPYLMALATE DEHYDRATASE SMALL SUBUNIT 2-RELATED-RELATED"/>
    <property type="match status" value="1"/>
</dbReference>
<dbReference type="HAMAP" id="MF_01031">
    <property type="entry name" value="LeuD_type1"/>
    <property type="match status" value="1"/>
</dbReference>
<evidence type="ECO:0000313" key="13">
    <source>
        <dbReference type="Proteomes" id="UP000245263"/>
    </source>
</evidence>
<evidence type="ECO:0000256" key="10">
    <source>
        <dbReference type="HAMAP-Rule" id="MF_01031"/>
    </source>
</evidence>
<evidence type="ECO:0000313" key="12">
    <source>
        <dbReference type="EMBL" id="BDA78693.1"/>
    </source>
</evidence>
<dbReference type="InterPro" id="IPR050075">
    <property type="entry name" value="LeuD"/>
</dbReference>
<evidence type="ECO:0000256" key="6">
    <source>
        <dbReference type="ARBA" id="ARBA00022430"/>
    </source>
</evidence>
<evidence type="ECO:0000256" key="8">
    <source>
        <dbReference type="ARBA" id="ARBA00023239"/>
    </source>
</evidence>